<dbReference type="Pfam" id="PF13599">
    <property type="entry name" value="Pentapeptide_4"/>
    <property type="match status" value="1"/>
</dbReference>
<protein>
    <recommendedName>
        <fullName evidence="3">Pentapeptide repeat-containing protein</fullName>
    </recommendedName>
</protein>
<dbReference type="PANTHER" id="PTHR14136:SF17">
    <property type="entry name" value="BTB_POZ DOMAIN-CONTAINING PROTEIN KCTD9"/>
    <property type="match status" value="1"/>
</dbReference>
<sequence length="257" mass="28405">MPDQQHFSQEQLDDLLREGSPLEDAIIDALEFELDALEELSATNVRFINCRWVEADFSAARFVDCQFAGCSFSRGQLGDVTFVRCNFFDSGEGDGTDFTYAEMREAAFENCNLSSSRFVGADMFDVSIKDSKANGADFDQATFTRTYGRAQRVTRATMTSTIFDDANMAGLDLENCNLAKSSFVRADLSSTIFVEADMSECDLAGAQLRRSNFDRTDLRGAQLEGMSLGLLSGYDGMKISEDQQSSILAHLGIQVYP</sequence>
<reference evidence="1" key="1">
    <citation type="journal article" date="2014" name="Int. J. Syst. Evol. Microbiol.">
        <title>Complete genome of a new Firmicutes species belonging to the dominant human colonic microbiota ('Ruminococcus bicirculans') reveals two chromosomes and a selective capacity to utilize plant glucans.</title>
        <authorList>
            <consortium name="NISC Comparative Sequencing Program"/>
            <person name="Wegmann U."/>
            <person name="Louis P."/>
            <person name="Goesmann A."/>
            <person name="Henrissat B."/>
            <person name="Duncan S.H."/>
            <person name="Flint H.J."/>
        </authorList>
    </citation>
    <scope>NUCLEOTIDE SEQUENCE</scope>
    <source>
        <strain evidence="1">NBRC 107169</strain>
    </source>
</reference>
<evidence type="ECO:0000313" key="1">
    <source>
        <dbReference type="EMBL" id="GLQ15841.1"/>
    </source>
</evidence>
<evidence type="ECO:0000313" key="2">
    <source>
        <dbReference type="Proteomes" id="UP001161405"/>
    </source>
</evidence>
<dbReference type="Gene3D" id="2.160.20.80">
    <property type="entry name" value="E3 ubiquitin-protein ligase SopA"/>
    <property type="match status" value="2"/>
</dbReference>
<evidence type="ECO:0008006" key="3">
    <source>
        <dbReference type="Google" id="ProtNLM"/>
    </source>
</evidence>
<dbReference type="InterPro" id="IPR051082">
    <property type="entry name" value="Pentapeptide-BTB/POZ_domain"/>
</dbReference>
<name>A0ABQ5ULC3_9HYPH</name>
<keyword evidence="2" id="KW-1185">Reference proteome</keyword>
<gene>
    <name evidence="1" type="ORF">GCM10007879_00900</name>
</gene>
<dbReference type="SUPFAM" id="SSF141571">
    <property type="entry name" value="Pentapeptide repeat-like"/>
    <property type="match status" value="2"/>
</dbReference>
<accession>A0ABQ5ULC3</accession>
<dbReference type="PANTHER" id="PTHR14136">
    <property type="entry name" value="BTB_POZ DOMAIN-CONTAINING PROTEIN KCTD9"/>
    <property type="match status" value="1"/>
</dbReference>
<dbReference type="RefSeq" id="WP_284360910.1">
    <property type="nucleotide sequence ID" value="NZ_BSNI01000001.1"/>
</dbReference>
<reference evidence="1" key="2">
    <citation type="submission" date="2023-01" db="EMBL/GenBank/DDBJ databases">
        <title>Draft genome sequence of Maritalea porphyrae strain NBRC 107169.</title>
        <authorList>
            <person name="Sun Q."/>
            <person name="Mori K."/>
        </authorList>
    </citation>
    <scope>NUCLEOTIDE SEQUENCE</scope>
    <source>
        <strain evidence="1">NBRC 107169</strain>
    </source>
</reference>
<dbReference type="InterPro" id="IPR001646">
    <property type="entry name" value="5peptide_repeat"/>
</dbReference>
<dbReference type="Pfam" id="PF00805">
    <property type="entry name" value="Pentapeptide"/>
    <property type="match status" value="1"/>
</dbReference>
<dbReference type="Proteomes" id="UP001161405">
    <property type="component" value="Unassembled WGS sequence"/>
</dbReference>
<organism evidence="1 2">
    <name type="scientific">Maritalea porphyrae</name>
    <dbReference type="NCBI Taxonomy" id="880732"/>
    <lineage>
        <taxon>Bacteria</taxon>
        <taxon>Pseudomonadati</taxon>
        <taxon>Pseudomonadota</taxon>
        <taxon>Alphaproteobacteria</taxon>
        <taxon>Hyphomicrobiales</taxon>
        <taxon>Devosiaceae</taxon>
        <taxon>Maritalea</taxon>
    </lineage>
</organism>
<proteinExistence type="predicted"/>
<comment type="caution">
    <text evidence="1">The sequence shown here is derived from an EMBL/GenBank/DDBJ whole genome shotgun (WGS) entry which is preliminary data.</text>
</comment>
<dbReference type="EMBL" id="BSNI01000001">
    <property type="protein sequence ID" value="GLQ15841.1"/>
    <property type="molecule type" value="Genomic_DNA"/>
</dbReference>